<dbReference type="Proteomes" id="UP000015530">
    <property type="component" value="Unassembled WGS sequence"/>
</dbReference>
<reference evidence="2" key="1">
    <citation type="journal article" date="2013" name="Mol. Plant Microbe Interact.">
        <title>Global aspects of pacC regulation of pathogenicity genes in Colletotrichum gloeosporioides as revealed by transcriptome analysis.</title>
        <authorList>
            <person name="Alkan N."/>
            <person name="Meng X."/>
            <person name="Friedlander G."/>
            <person name="Reuveni E."/>
            <person name="Sukno S."/>
            <person name="Sherman A."/>
            <person name="Thon M."/>
            <person name="Fluhr R."/>
            <person name="Prusky D."/>
        </authorList>
    </citation>
    <scope>NUCLEOTIDE SEQUENCE [LARGE SCALE GENOMIC DNA]</scope>
    <source>
        <strain evidence="2">Cg-14</strain>
    </source>
</reference>
<dbReference type="HOGENOM" id="CLU_2867526_0_0_1"/>
<proteinExistence type="predicted"/>
<sequence length="64" mass="7376">MGVGQAFDFVSRAVPVLNEYCTRRYGEQWSQFKKETNQLVGMVLNTDDELSVCEPPKRYCTRIA</sequence>
<name>T0KD11_COLGC</name>
<evidence type="ECO:0000313" key="1">
    <source>
        <dbReference type="EMBL" id="EQB49934.1"/>
    </source>
</evidence>
<gene>
    <name evidence="1" type="ORF">CGLO_10681</name>
</gene>
<evidence type="ECO:0000313" key="2">
    <source>
        <dbReference type="Proteomes" id="UP000015530"/>
    </source>
</evidence>
<comment type="caution">
    <text evidence="1">The sequence shown here is derived from an EMBL/GenBank/DDBJ whole genome shotgun (WGS) entry which is preliminary data.</text>
</comment>
<accession>T0KD11</accession>
<protein>
    <submittedName>
        <fullName evidence="1">Uncharacterized protein</fullName>
    </submittedName>
</protein>
<dbReference type="STRING" id="1237896.T0KD11"/>
<dbReference type="OrthoDB" id="67965at2759"/>
<dbReference type="EMBL" id="AMYD01002190">
    <property type="protein sequence ID" value="EQB49934.1"/>
    <property type="molecule type" value="Genomic_DNA"/>
</dbReference>
<organism evidence="1 2">
    <name type="scientific">Colletotrichum gloeosporioides (strain Cg-14)</name>
    <name type="common">Anthracnose fungus</name>
    <name type="synonym">Glomerella cingulata</name>
    <dbReference type="NCBI Taxonomy" id="1237896"/>
    <lineage>
        <taxon>Eukaryota</taxon>
        <taxon>Fungi</taxon>
        <taxon>Dikarya</taxon>
        <taxon>Ascomycota</taxon>
        <taxon>Pezizomycotina</taxon>
        <taxon>Sordariomycetes</taxon>
        <taxon>Hypocreomycetidae</taxon>
        <taxon>Glomerellales</taxon>
        <taxon>Glomerellaceae</taxon>
        <taxon>Colletotrichum</taxon>
        <taxon>Colletotrichum gloeosporioides species complex</taxon>
    </lineage>
</organism>
<dbReference type="AlphaFoldDB" id="T0KD11"/>